<dbReference type="InterPro" id="IPR002048">
    <property type="entry name" value="EF_hand_dom"/>
</dbReference>
<evidence type="ECO:0000256" key="7">
    <source>
        <dbReference type="SAM" id="Phobius"/>
    </source>
</evidence>
<evidence type="ECO:0000256" key="6">
    <source>
        <dbReference type="ARBA" id="ARBA00033448"/>
    </source>
</evidence>
<dbReference type="GO" id="GO:0048306">
    <property type="term" value="F:calcium-dependent protein binding"/>
    <property type="evidence" value="ECO:0007669"/>
    <property type="project" value="TreeGrafter"/>
</dbReference>
<feature type="chain" id="PRO_5007584771" description="Protein S100-A10" evidence="8">
    <location>
        <begin position="24"/>
        <end position="335"/>
    </location>
</feature>
<protein>
    <recommendedName>
        <fullName evidence="3">Protein S100-A10</fullName>
    </recommendedName>
    <alternativeName>
        <fullName evidence="5">Calpactin I light chain</fullName>
    </alternativeName>
    <alternativeName>
        <fullName evidence="6">Calpactin-1 light chain</fullName>
    </alternativeName>
    <alternativeName>
        <fullName evidence="4">S100 calcium-binding protein A10</fullName>
    </alternativeName>
</protein>
<evidence type="ECO:0000256" key="4">
    <source>
        <dbReference type="ARBA" id="ARBA00032653"/>
    </source>
</evidence>
<dbReference type="InterPro" id="IPR028476">
    <property type="entry name" value="S100-A10"/>
</dbReference>
<evidence type="ECO:0000313" key="10">
    <source>
        <dbReference type="EMBL" id="KYO19712.1"/>
    </source>
</evidence>
<feature type="transmembrane region" description="Helical" evidence="7">
    <location>
        <begin position="185"/>
        <end position="206"/>
    </location>
</feature>
<dbReference type="CDD" id="cd05024">
    <property type="entry name" value="S-100A10"/>
    <property type="match status" value="1"/>
</dbReference>
<dbReference type="InterPro" id="IPR001751">
    <property type="entry name" value="S100/CaBP7/8-like_CS"/>
</dbReference>
<reference evidence="10 11" key="1">
    <citation type="journal article" date="2012" name="Genome Biol.">
        <title>Sequencing three crocodilian genomes to illuminate the evolution of archosaurs and amniotes.</title>
        <authorList>
            <person name="St John J.A."/>
            <person name="Braun E.L."/>
            <person name="Isberg S.R."/>
            <person name="Miles L.G."/>
            <person name="Chong A.Y."/>
            <person name="Gongora J."/>
            <person name="Dalzell P."/>
            <person name="Moran C."/>
            <person name="Bed'hom B."/>
            <person name="Abzhanov A."/>
            <person name="Burgess S.C."/>
            <person name="Cooksey A.M."/>
            <person name="Castoe T.A."/>
            <person name="Crawford N.G."/>
            <person name="Densmore L.D."/>
            <person name="Drew J.C."/>
            <person name="Edwards S.V."/>
            <person name="Faircloth B.C."/>
            <person name="Fujita M.K."/>
            <person name="Greenwold M.J."/>
            <person name="Hoffmann F.G."/>
            <person name="Howard J.M."/>
            <person name="Iguchi T."/>
            <person name="Janes D.E."/>
            <person name="Khan S.Y."/>
            <person name="Kohno S."/>
            <person name="de Koning A.J."/>
            <person name="Lance S.L."/>
            <person name="McCarthy F.M."/>
            <person name="McCormack J.E."/>
            <person name="Merchant M.E."/>
            <person name="Peterson D.G."/>
            <person name="Pollock D.D."/>
            <person name="Pourmand N."/>
            <person name="Raney B.J."/>
            <person name="Roessler K.A."/>
            <person name="Sanford J.R."/>
            <person name="Sawyer R.H."/>
            <person name="Schmidt C.J."/>
            <person name="Triplett E.W."/>
            <person name="Tuberville T.D."/>
            <person name="Venegas-Anaya M."/>
            <person name="Howard J.T."/>
            <person name="Jarvis E.D."/>
            <person name="Guillette L.J.Jr."/>
            <person name="Glenn T.C."/>
            <person name="Green R.E."/>
            <person name="Ray D.A."/>
        </authorList>
    </citation>
    <scope>NUCLEOTIDE SEQUENCE [LARGE SCALE GENOMIC DNA]</scope>
    <source>
        <strain evidence="10">KSC_2009_1</strain>
    </source>
</reference>
<dbReference type="GO" id="GO:0005509">
    <property type="term" value="F:calcium ion binding"/>
    <property type="evidence" value="ECO:0007669"/>
    <property type="project" value="InterPro"/>
</dbReference>
<dbReference type="AlphaFoldDB" id="A0A151M5C6"/>
<dbReference type="Gene3D" id="1.10.238.10">
    <property type="entry name" value="EF-hand"/>
    <property type="match status" value="1"/>
</dbReference>
<feature type="domain" description="EF-hand" evidence="9">
    <location>
        <begin position="285"/>
        <end position="320"/>
    </location>
</feature>
<evidence type="ECO:0000256" key="3">
    <source>
        <dbReference type="ARBA" id="ARBA00018065"/>
    </source>
</evidence>
<dbReference type="PANTHER" id="PTHR11639">
    <property type="entry name" value="S100 CALCIUM-BINDING PROTEIN"/>
    <property type="match status" value="1"/>
</dbReference>
<name>A0A151M5C6_ALLMI</name>
<dbReference type="EMBL" id="AKHW03006582">
    <property type="protein sequence ID" value="KYO19712.1"/>
    <property type="molecule type" value="Genomic_DNA"/>
</dbReference>
<dbReference type="PANTHER" id="PTHR11639:SF74">
    <property type="entry name" value="PROTEIN S100-A10"/>
    <property type="match status" value="1"/>
</dbReference>
<keyword evidence="7" id="KW-0812">Transmembrane</keyword>
<evidence type="ECO:0000256" key="8">
    <source>
        <dbReference type="SAM" id="SignalP"/>
    </source>
</evidence>
<dbReference type="SMART" id="SM01394">
    <property type="entry name" value="S_100"/>
    <property type="match status" value="1"/>
</dbReference>
<keyword evidence="7" id="KW-1133">Transmembrane helix</keyword>
<feature type="signal peptide" evidence="8">
    <location>
        <begin position="1"/>
        <end position="23"/>
    </location>
</feature>
<dbReference type="InterPro" id="IPR011992">
    <property type="entry name" value="EF-hand-dom_pair"/>
</dbReference>
<evidence type="ECO:0000256" key="5">
    <source>
        <dbReference type="ARBA" id="ARBA00033060"/>
    </source>
</evidence>
<comment type="function">
    <text evidence="1">Because S100A10 induces the dimerization of ANXA2/p36, it may function as a regulator of protein phosphorylation in that the ANXA2 monomer is the preferred target (in vitro) of tyrosine-specific kinase.</text>
</comment>
<evidence type="ECO:0000256" key="2">
    <source>
        <dbReference type="ARBA" id="ARBA00007323"/>
    </source>
</evidence>
<dbReference type="PROSITE" id="PS00303">
    <property type="entry name" value="S100_CABP"/>
    <property type="match status" value="1"/>
</dbReference>
<keyword evidence="7" id="KW-0472">Membrane</keyword>
<organism evidence="10 11">
    <name type="scientific">Alligator mississippiensis</name>
    <name type="common">American alligator</name>
    <dbReference type="NCBI Taxonomy" id="8496"/>
    <lineage>
        <taxon>Eukaryota</taxon>
        <taxon>Metazoa</taxon>
        <taxon>Chordata</taxon>
        <taxon>Craniata</taxon>
        <taxon>Vertebrata</taxon>
        <taxon>Euteleostomi</taxon>
        <taxon>Archelosauria</taxon>
        <taxon>Archosauria</taxon>
        <taxon>Crocodylia</taxon>
        <taxon>Alligatoridae</taxon>
        <taxon>Alligatorinae</taxon>
        <taxon>Alligator</taxon>
    </lineage>
</organism>
<dbReference type="Gene3D" id="2.60.40.10">
    <property type="entry name" value="Immunoglobulins"/>
    <property type="match status" value="1"/>
</dbReference>
<dbReference type="InterPro" id="IPR013783">
    <property type="entry name" value="Ig-like_fold"/>
</dbReference>
<dbReference type="PROSITE" id="PS50222">
    <property type="entry name" value="EF_HAND_2"/>
    <property type="match status" value="1"/>
</dbReference>
<dbReference type="GO" id="GO:0005615">
    <property type="term" value="C:extracellular space"/>
    <property type="evidence" value="ECO:0007669"/>
    <property type="project" value="TreeGrafter"/>
</dbReference>
<evidence type="ECO:0000259" key="9">
    <source>
        <dbReference type="PROSITE" id="PS50222"/>
    </source>
</evidence>
<sequence length="335" mass="36296">MKRVALPSLLSLLLLLLPGGASAVSDALMELTGIVGESVLFPLDIPMERRGNAVMWWVGDQCVSLANVTLEETFLLYTVAPCYAGRLSCADGSGAVILSSLKTSDTGLYTATSLEVGSFVPTTWRFQLHVIHEDQGTDTGPSRSLLVPLTPSPCAPEPGQGGSSNGTLPAPIQATSLSYCQAKGLILLGMLACLLTALIATHVIAGRQPRHPAEKRNHGDTSAHIPLQVDWAPETSAKMPSQMEHAMETLMFTFHKYAGDKSFLSKEDLRLLMEKEFPGFLENQRDPMALDKIMKDLDQCRDGKVGFQSFFSLVAGLTIACNDYFVVHMKQKGKK</sequence>
<comment type="caution">
    <text evidence="10">The sequence shown here is derived from an EMBL/GenBank/DDBJ whole genome shotgun (WGS) entry which is preliminary data.</text>
</comment>
<dbReference type="Pfam" id="PF01023">
    <property type="entry name" value="S_100"/>
    <property type="match status" value="1"/>
</dbReference>
<proteinExistence type="inferred from homology"/>
<dbReference type="eggNOG" id="ENOG502S6TB">
    <property type="taxonomic scope" value="Eukaryota"/>
</dbReference>
<dbReference type="GO" id="GO:0005737">
    <property type="term" value="C:cytoplasm"/>
    <property type="evidence" value="ECO:0007669"/>
    <property type="project" value="TreeGrafter"/>
</dbReference>
<keyword evidence="11" id="KW-1185">Reference proteome</keyword>
<dbReference type="SUPFAM" id="SSF47473">
    <property type="entry name" value="EF-hand"/>
    <property type="match status" value="1"/>
</dbReference>
<dbReference type="STRING" id="8496.A0A151M5C6"/>
<dbReference type="InterPro" id="IPR013787">
    <property type="entry name" value="S100_Ca-bd_sub"/>
</dbReference>
<evidence type="ECO:0000313" key="11">
    <source>
        <dbReference type="Proteomes" id="UP000050525"/>
    </source>
</evidence>
<comment type="similarity">
    <text evidence="2">Belongs to the S-100 family.</text>
</comment>
<dbReference type="Proteomes" id="UP000050525">
    <property type="component" value="Unassembled WGS sequence"/>
</dbReference>
<evidence type="ECO:0000256" key="1">
    <source>
        <dbReference type="ARBA" id="ARBA00003539"/>
    </source>
</evidence>
<keyword evidence="8" id="KW-0732">Signal</keyword>
<accession>A0A151M5C6</accession>
<gene>
    <name evidence="10" type="primary">S100A10</name>
    <name evidence="10" type="ORF">Y1Q_0012359</name>
</gene>